<evidence type="ECO:0000313" key="3">
    <source>
        <dbReference type="Proteomes" id="UP001342418"/>
    </source>
</evidence>
<dbReference type="GO" id="GO:0018812">
    <property type="term" value="F:3-hydroxyacyl-CoA dehydratase activity"/>
    <property type="evidence" value="ECO:0007669"/>
    <property type="project" value="UniProtKB-EC"/>
</dbReference>
<gene>
    <name evidence="2" type="primary">phaJ_2</name>
    <name evidence="2" type="ORF">NTH_01093</name>
</gene>
<dbReference type="PANTHER" id="PTHR43437:SF3">
    <property type="entry name" value="HYDROXYACYL-THIOESTER DEHYDRATASE TYPE 2, MITOCHONDRIAL"/>
    <property type="match status" value="1"/>
</dbReference>
<dbReference type="InterPro" id="IPR029069">
    <property type="entry name" value="HotDog_dom_sf"/>
</dbReference>
<dbReference type="RefSeq" id="WP_338529056.1">
    <property type="nucleotide sequence ID" value="NZ_CP030941.1"/>
</dbReference>
<keyword evidence="3" id="KW-1185">Reference proteome</keyword>
<dbReference type="Proteomes" id="UP001342418">
    <property type="component" value="Chromosome"/>
</dbReference>
<organism evidence="2 3">
    <name type="scientific">Nitratireductor thuwali</name>
    <dbReference type="NCBI Taxonomy" id="2267699"/>
    <lineage>
        <taxon>Bacteria</taxon>
        <taxon>Pseudomonadati</taxon>
        <taxon>Pseudomonadota</taxon>
        <taxon>Alphaproteobacteria</taxon>
        <taxon>Hyphomicrobiales</taxon>
        <taxon>Phyllobacteriaceae</taxon>
        <taxon>Nitratireductor</taxon>
    </lineage>
</organism>
<accession>A0ABY5ML75</accession>
<protein>
    <submittedName>
        <fullName evidence="2">(R)-specific enoyl-CoA hydratase</fullName>
        <ecNumber evidence="2">4.2.1.119</ecNumber>
    </submittedName>
</protein>
<sequence length="118" mass="13220">MPLHVEAVWTPTQDEFDRFARISGDDNPIHVDPAFSARTRFGRTVSHGMLIYSKLWAMLCTSLPGVRQAHQTMMFPNPCFTGEPVELTVEEIGTRRFAMKALRQADGAELLVGETELA</sequence>
<dbReference type="Pfam" id="PF01575">
    <property type="entry name" value="MaoC_dehydratas"/>
    <property type="match status" value="1"/>
</dbReference>
<dbReference type="PANTHER" id="PTHR43437">
    <property type="entry name" value="HYDROXYACYL-THIOESTER DEHYDRATASE TYPE 2, MITOCHONDRIAL-RELATED"/>
    <property type="match status" value="1"/>
</dbReference>
<name>A0ABY5ML75_9HYPH</name>
<dbReference type="SUPFAM" id="SSF54637">
    <property type="entry name" value="Thioesterase/thiol ester dehydrase-isomerase"/>
    <property type="match status" value="1"/>
</dbReference>
<reference evidence="2 3" key="1">
    <citation type="submission" date="2018-07" db="EMBL/GenBank/DDBJ databases">
        <title>Genome sequence of Nitratireductor thuwali#1536.</title>
        <authorList>
            <person name="Michoud G."/>
            <person name="Merlino G."/>
            <person name="Sefrji F.O."/>
            <person name="Daffonchio D."/>
        </authorList>
    </citation>
    <scope>NUCLEOTIDE SEQUENCE [LARGE SCALE GENOMIC DNA]</scope>
    <source>
        <strain evidence="3">Nit1536</strain>
    </source>
</reference>
<dbReference type="Gene3D" id="3.10.129.10">
    <property type="entry name" value="Hotdog Thioesterase"/>
    <property type="match status" value="1"/>
</dbReference>
<feature type="domain" description="MaoC-like" evidence="1">
    <location>
        <begin position="10"/>
        <end position="100"/>
    </location>
</feature>
<dbReference type="EC" id="4.2.1.119" evidence="2"/>
<evidence type="ECO:0000313" key="2">
    <source>
        <dbReference type="EMBL" id="UUP16646.1"/>
    </source>
</evidence>
<dbReference type="InterPro" id="IPR002539">
    <property type="entry name" value="MaoC-like_dom"/>
</dbReference>
<evidence type="ECO:0000259" key="1">
    <source>
        <dbReference type="Pfam" id="PF01575"/>
    </source>
</evidence>
<dbReference type="InterPro" id="IPR050965">
    <property type="entry name" value="UPF0336/Enoyl-CoA_hydratase"/>
</dbReference>
<dbReference type="EMBL" id="CP030941">
    <property type="protein sequence ID" value="UUP16646.1"/>
    <property type="molecule type" value="Genomic_DNA"/>
</dbReference>
<keyword evidence="2" id="KW-0456">Lyase</keyword>
<proteinExistence type="predicted"/>